<keyword evidence="4 6" id="KW-1133">Transmembrane helix</keyword>
<dbReference type="PANTHER" id="PTHR42709:SF6">
    <property type="entry name" value="UNDECAPRENYL PHOSPHATE TRANSPORTER A"/>
    <property type="match status" value="1"/>
</dbReference>
<comment type="subcellular location">
    <subcellularLocation>
        <location evidence="1">Cell membrane</location>
        <topology evidence="1">Multi-pass membrane protein</topology>
    </subcellularLocation>
</comment>
<proteinExistence type="predicted"/>
<evidence type="ECO:0000313" key="9">
    <source>
        <dbReference type="Proteomes" id="UP000605099"/>
    </source>
</evidence>
<feature type="transmembrane region" description="Helical" evidence="6">
    <location>
        <begin position="111"/>
        <end position="133"/>
    </location>
</feature>
<name>A0ABQ2JW03_9SPHN</name>
<dbReference type="RefSeq" id="WP_188821125.1">
    <property type="nucleotide sequence ID" value="NZ_BMLK01000015.1"/>
</dbReference>
<evidence type="ECO:0000256" key="5">
    <source>
        <dbReference type="ARBA" id="ARBA00023136"/>
    </source>
</evidence>
<dbReference type="InterPro" id="IPR051311">
    <property type="entry name" value="DedA_domain"/>
</dbReference>
<reference evidence="9" key="1">
    <citation type="journal article" date="2019" name="Int. J. Syst. Evol. Microbiol.">
        <title>The Global Catalogue of Microorganisms (GCM) 10K type strain sequencing project: providing services to taxonomists for standard genome sequencing and annotation.</title>
        <authorList>
            <consortium name="The Broad Institute Genomics Platform"/>
            <consortium name="The Broad Institute Genome Sequencing Center for Infectious Disease"/>
            <person name="Wu L."/>
            <person name="Ma J."/>
        </authorList>
    </citation>
    <scope>NUCLEOTIDE SEQUENCE [LARGE SCALE GENOMIC DNA]</scope>
    <source>
        <strain evidence="9">CGMCC 1.6784</strain>
    </source>
</reference>
<evidence type="ECO:0000256" key="2">
    <source>
        <dbReference type="ARBA" id="ARBA00022475"/>
    </source>
</evidence>
<evidence type="ECO:0000259" key="7">
    <source>
        <dbReference type="Pfam" id="PF09335"/>
    </source>
</evidence>
<dbReference type="Proteomes" id="UP000605099">
    <property type="component" value="Unassembled WGS sequence"/>
</dbReference>
<accession>A0ABQ2JW03</accession>
<evidence type="ECO:0000256" key="6">
    <source>
        <dbReference type="SAM" id="Phobius"/>
    </source>
</evidence>
<evidence type="ECO:0000256" key="3">
    <source>
        <dbReference type="ARBA" id="ARBA00022692"/>
    </source>
</evidence>
<dbReference type="InterPro" id="IPR032816">
    <property type="entry name" value="VTT_dom"/>
</dbReference>
<gene>
    <name evidence="8" type="ORF">GCM10011349_31560</name>
</gene>
<comment type="caution">
    <text evidence="8">The sequence shown here is derived from an EMBL/GenBank/DDBJ whole genome shotgun (WGS) entry which is preliminary data.</text>
</comment>
<keyword evidence="3 6" id="KW-0812">Transmembrane</keyword>
<feature type="transmembrane region" description="Helical" evidence="6">
    <location>
        <begin position="172"/>
        <end position="190"/>
    </location>
</feature>
<dbReference type="EMBL" id="BMLK01000015">
    <property type="protein sequence ID" value="GGN55160.1"/>
    <property type="molecule type" value="Genomic_DNA"/>
</dbReference>
<feature type="domain" description="VTT" evidence="7">
    <location>
        <begin position="30"/>
        <end position="159"/>
    </location>
</feature>
<keyword evidence="9" id="KW-1185">Reference proteome</keyword>
<evidence type="ECO:0000256" key="4">
    <source>
        <dbReference type="ARBA" id="ARBA00022989"/>
    </source>
</evidence>
<keyword evidence="2" id="KW-1003">Cell membrane</keyword>
<sequence length="205" mass="23382">MSEWIYAIIWQGGYPGIIFLMMLENIFPPIPSELILGVAGIAVARGKMEFWPLLATATIGTTLGNYVLFLAADRLGYEKLRPFVDRWGRWLTMEWHDVETTGHFLRKHGHWVVFFLRFAPMFRTIISIPAGLAHMRHAQFLIFTALGAAIWNAALIMGGTWLGQTFSTAEQWLGTATIVLTVATVLYYFWRVARWKPRDQSCSRG</sequence>
<evidence type="ECO:0000313" key="8">
    <source>
        <dbReference type="EMBL" id="GGN55160.1"/>
    </source>
</evidence>
<keyword evidence="5 6" id="KW-0472">Membrane</keyword>
<organism evidence="8 9">
    <name type="scientific">Novosphingobium indicum</name>
    <dbReference type="NCBI Taxonomy" id="462949"/>
    <lineage>
        <taxon>Bacteria</taxon>
        <taxon>Pseudomonadati</taxon>
        <taxon>Pseudomonadota</taxon>
        <taxon>Alphaproteobacteria</taxon>
        <taxon>Sphingomonadales</taxon>
        <taxon>Sphingomonadaceae</taxon>
        <taxon>Novosphingobium</taxon>
    </lineage>
</organism>
<evidence type="ECO:0000256" key="1">
    <source>
        <dbReference type="ARBA" id="ARBA00004651"/>
    </source>
</evidence>
<protein>
    <submittedName>
        <fullName evidence="8">Alkaline phosphatase</fullName>
    </submittedName>
</protein>
<feature type="transmembrane region" description="Helical" evidence="6">
    <location>
        <begin position="26"/>
        <end position="44"/>
    </location>
</feature>
<dbReference type="Pfam" id="PF09335">
    <property type="entry name" value="VTT_dom"/>
    <property type="match status" value="1"/>
</dbReference>
<feature type="transmembrane region" description="Helical" evidence="6">
    <location>
        <begin position="51"/>
        <end position="72"/>
    </location>
</feature>
<feature type="transmembrane region" description="Helical" evidence="6">
    <location>
        <begin position="140"/>
        <end position="160"/>
    </location>
</feature>
<dbReference type="PANTHER" id="PTHR42709">
    <property type="entry name" value="ALKALINE PHOSPHATASE LIKE PROTEIN"/>
    <property type="match status" value="1"/>
</dbReference>